<evidence type="ECO:0000313" key="1">
    <source>
        <dbReference type="EMBL" id="GAG56258.1"/>
    </source>
</evidence>
<accession>X0Z788</accession>
<feature type="non-terminal residue" evidence="1">
    <location>
        <position position="1"/>
    </location>
</feature>
<organism evidence="1">
    <name type="scientific">marine sediment metagenome</name>
    <dbReference type="NCBI Taxonomy" id="412755"/>
    <lineage>
        <taxon>unclassified sequences</taxon>
        <taxon>metagenomes</taxon>
        <taxon>ecological metagenomes</taxon>
    </lineage>
</organism>
<protein>
    <submittedName>
        <fullName evidence="1">Uncharacterized protein</fullName>
    </submittedName>
</protein>
<dbReference type="AlphaFoldDB" id="X0Z788"/>
<name>X0Z788_9ZZZZ</name>
<reference evidence="1" key="1">
    <citation type="journal article" date="2014" name="Front. Microbiol.">
        <title>High frequency of phylogenetically diverse reductive dehalogenase-homologous genes in deep subseafloor sedimentary metagenomes.</title>
        <authorList>
            <person name="Kawai M."/>
            <person name="Futagami T."/>
            <person name="Toyoda A."/>
            <person name="Takaki Y."/>
            <person name="Nishi S."/>
            <person name="Hori S."/>
            <person name="Arai W."/>
            <person name="Tsubouchi T."/>
            <person name="Morono Y."/>
            <person name="Uchiyama I."/>
            <person name="Ito T."/>
            <person name="Fujiyama A."/>
            <person name="Inagaki F."/>
            <person name="Takami H."/>
        </authorList>
    </citation>
    <scope>NUCLEOTIDE SEQUENCE</scope>
    <source>
        <strain evidence="1">Expedition CK06-06</strain>
    </source>
</reference>
<comment type="caution">
    <text evidence="1">The sequence shown here is derived from an EMBL/GenBank/DDBJ whole genome shotgun (WGS) entry which is preliminary data.</text>
</comment>
<gene>
    <name evidence="1" type="ORF">S01H4_06665</name>
</gene>
<dbReference type="EMBL" id="BART01002086">
    <property type="protein sequence ID" value="GAG56258.1"/>
    <property type="molecule type" value="Genomic_DNA"/>
</dbReference>
<proteinExistence type="predicted"/>
<sequence length="57" mass="6740">QLEWRTKIAELVKGDVADKMILDQYETLVDYYSLGSKEYVDNIMRIREILFPDEPST</sequence>